<dbReference type="InterPro" id="IPR017871">
    <property type="entry name" value="ABC_transporter-like_CS"/>
</dbReference>
<keyword evidence="7" id="KW-0653">Protein transport</keyword>
<dbReference type="STRING" id="37293.ENSANAP00000010562"/>
<evidence type="ECO:0000259" key="14">
    <source>
        <dbReference type="PROSITE" id="PS50893"/>
    </source>
</evidence>
<dbReference type="SMART" id="SM00382">
    <property type="entry name" value="AAA"/>
    <property type="match status" value="1"/>
</dbReference>
<keyword evidence="5" id="KW-0547">Nucleotide-binding</keyword>
<dbReference type="GO" id="GO:0016607">
    <property type="term" value="C:nuclear speck"/>
    <property type="evidence" value="ECO:0007669"/>
    <property type="project" value="Ensembl"/>
</dbReference>
<dbReference type="GeneTree" id="ENSGT00940000160499"/>
<feature type="region of interest" description="Disordered" evidence="12">
    <location>
        <begin position="44"/>
        <end position="85"/>
    </location>
</feature>
<evidence type="ECO:0000256" key="4">
    <source>
        <dbReference type="ARBA" id="ARBA00022692"/>
    </source>
</evidence>
<evidence type="ECO:0000256" key="3">
    <source>
        <dbReference type="ARBA" id="ARBA00022448"/>
    </source>
</evidence>
<dbReference type="Gene3D" id="3.40.50.300">
    <property type="entry name" value="P-loop containing nucleotide triphosphate hydrolases"/>
    <property type="match status" value="1"/>
</dbReference>
<dbReference type="PANTHER" id="PTHR43394:SF14">
    <property type="entry name" value="TRANSPORTER 2, ATP BINDING CASSETTE SUBFAMILY B"/>
    <property type="match status" value="1"/>
</dbReference>
<evidence type="ECO:0000256" key="10">
    <source>
        <dbReference type="ARBA" id="ARBA00023136"/>
    </source>
</evidence>
<dbReference type="PROSITE" id="PS50893">
    <property type="entry name" value="ABC_TRANSPORTER_2"/>
    <property type="match status" value="1"/>
</dbReference>
<sequence length="772" mass="84420">MKIKVLYPRITAAKGECDSLQACAVRTAFRAHVSLSEGLARPLPAAPARPLPAAPPRMKASAGEAKAKPARAQTPAQAERSYWSRAGSEVGRDGADLRAKAEAPELQSPCRGWAMPLPDLRPWTSLLLLDAALLWLLQGPLGTLLPQGLPGLWLEGTLRLGGLWGLLKLTGLLGFVGTLLPPLCLATPLTVSLRALVAGASSAPPARVASATWSWLLVGYGAAGLSWSLWTVLTPPGAQENEAQASNKALMWRLLKLSRPDLPFIIAAVFFLVLAVLGETLIPHYTGRVIDILGGDFDPHAFASAIFFMCLFSFGSSLFAGCRGGCFTYTMSRINLRIREQLFSSLLRQDLGFFQETKTGELNSRLSSDTTMMTAEKVYNARHQAVLREIQDAVARAGQMVREAVGGLQTVRSFGAEEHEVCRYKEALEQCRQLCWRRDQEHALYGLLRRMLHLGVQVLMLSCGLQQMLAGELTQGSLLSFMIYQENVRSYVHTLVYIYGNMLSNVGAAEKVFSYLDRQPNLPSPGTLAPTTLQGVVKFQDVSFAYPNRPDRPVLKGLTFTLRPGEVTALVGPNGSGKSTVAALLQNLYQPTGGQVLLDGKPISQYEHCYLHSQVVSVGQEPVLFSGSVKSNITYGLQSCEDDKVMAAVRAAHADDFIQEMKHGIYTDVGEKGNQLAVGQKQRLAIARALVRDPRVLILDEATSALDVQCEQALQDWNSRGDRTVLVIAHRLQTVQSAHQILVLQEGELQELAQLQEGQDLYSRLVQQWLMD</sequence>
<dbReference type="SUPFAM" id="SSF90123">
    <property type="entry name" value="ABC transporter transmembrane region"/>
    <property type="match status" value="1"/>
</dbReference>
<evidence type="ECO:0000256" key="2">
    <source>
        <dbReference type="ARBA" id="ARBA00006493"/>
    </source>
</evidence>
<feature type="transmembrane region" description="Helical" evidence="13">
    <location>
        <begin position="161"/>
        <end position="185"/>
    </location>
</feature>
<dbReference type="SUPFAM" id="SSF52540">
    <property type="entry name" value="P-loop containing nucleoside triphosphate hydrolases"/>
    <property type="match status" value="1"/>
</dbReference>
<dbReference type="PROSITE" id="PS00211">
    <property type="entry name" value="ABC_TRANSPORTER_1"/>
    <property type="match status" value="1"/>
</dbReference>
<dbReference type="GO" id="GO:0002489">
    <property type="term" value="P:antigen processing and presentation of endogenous peptide antigen via MHC class Ib via ER pathway, TAP-dependent"/>
    <property type="evidence" value="ECO:0007669"/>
    <property type="project" value="Ensembl"/>
</dbReference>
<keyword evidence="17" id="KW-1185">Reference proteome</keyword>
<evidence type="ECO:0000256" key="6">
    <source>
        <dbReference type="ARBA" id="ARBA00022840"/>
    </source>
</evidence>
<comment type="similarity">
    <text evidence="2">Belongs to the ABC transporter superfamily. ABCB family. MHC peptide exporter (TC 3.A.1.209) subfamily.</text>
</comment>
<comment type="subunit">
    <text evidence="11">Monomer; does not require oligomerization for channel activity. May form oligomers in the membrane. Interacts with SLC26A3, SLC26A6 and NHERF1. Interacts with SHANK2. Interacts with MYO6. Interacts (via C-terminus) with GOPC (via PDZ domain); this promotes CFTR internalization and thereby decreases channel activity. Interacts with SLC4A7 through NHERF1. Found in a complex with MYO5B and RAB11A. Interacts with ANO1. Interacts with SLC26A8. Interacts with AHCYL1; the interaction increases CFTR activity. Interacts with CSE1L. The core-glycosylated form interacts with GORASP2 (via PDZ GRASP-type 1 domain) in respone to ER stress. Interacts with MARCHF2; the interaction leads to CFTR ubiqtuitination and degradation. Interacts with ADGRG2.</text>
</comment>
<dbReference type="InterPro" id="IPR003593">
    <property type="entry name" value="AAA+_ATPase"/>
</dbReference>
<keyword evidence="7" id="KW-0571">Peptide transport</keyword>
<keyword evidence="4 13" id="KW-0812">Transmembrane</keyword>
<keyword evidence="9 13" id="KW-1133">Transmembrane helix</keyword>
<keyword evidence="6" id="KW-0067">ATP-binding</keyword>
<feature type="compositionally biased region" description="Pro residues" evidence="12">
    <location>
        <begin position="44"/>
        <end position="55"/>
    </location>
</feature>
<dbReference type="GO" id="GO:0002502">
    <property type="term" value="P:peptide antigen assembly with MHC class I protein complex"/>
    <property type="evidence" value="ECO:0007669"/>
    <property type="project" value="Ensembl"/>
</dbReference>
<evidence type="ECO:0000259" key="15">
    <source>
        <dbReference type="PROSITE" id="PS50929"/>
    </source>
</evidence>
<dbReference type="GO" id="GO:0002237">
    <property type="term" value="P:response to molecule of bacterial origin"/>
    <property type="evidence" value="ECO:0007669"/>
    <property type="project" value="Ensembl"/>
</dbReference>
<dbReference type="GO" id="GO:0016887">
    <property type="term" value="F:ATP hydrolysis activity"/>
    <property type="evidence" value="ECO:0007669"/>
    <property type="project" value="InterPro"/>
</dbReference>
<dbReference type="AlphaFoldDB" id="A0A2K5CPD8"/>
<evidence type="ECO:0000313" key="17">
    <source>
        <dbReference type="Proteomes" id="UP000233020"/>
    </source>
</evidence>
<feature type="transmembrane region" description="Helical" evidence="13">
    <location>
        <begin position="302"/>
        <end position="329"/>
    </location>
</feature>
<dbReference type="GO" id="GO:0001916">
    <property type="term" value="P:positive regulation of T cell mediated cytotoxicity"/>
    <property type="evidence" value="ECO:0007669"/>
    <property type="project" value="Ensembl"/>
</dbReference>
<dbReference type="GO" id="GO:0015433">
    <property type="term" value="F:ABC-type peptide antigen transporter activity"/>
    <property type="evidence" value="ECO:0007669"/>
    <property type="project" value="Ensembl"/>
</dbReference>
<reference evidence="16" key="2">
    <citation type="submission" date="2025-09" db="UniProtKB">
        <authorList>
            <consortium name="Ensembl"/>
        </authorList>
    </citation>
    <scope>IDENTIFICATION</scope>
</reference>
<dbReference type="InterPro" id="IPR005293">
    <property type="entry name" value="Tap2/ABCB3"/>
</dbReference>
<evidence type="ECO:0000256" key="5">
    <source>
        <dbReference type="ARBA" id="ARBA00022741"/>
    </source>
</evidence>
<keyword evidence="3" id="KW-0813">Transport</keyword>
<dbReference type="GO" id="GO:0042825">
    <property type="term" value="C:TAP complex"/>
    <property type="evidence" value="ECO:0007669"/>
    <property type="project" value="Ensembl"/>
</dbReference>
<dbReference type="GO" id="GO:0001913">
    <property type="term" value="P:T cell mediated cytotoxicity"/>
    <property type="evidence" value="ECO:0007669"/>
    <property type="project" value="Ensembl"/>
</dbReference>
<dbReference type="PRINTS" id="PR01897">
    <property type="entry name" value="TAP2PROTEIN"/>
</dbReference>
<dbReference type="GO" id="GO:0046978">
    <property type="term" value="F:TAP1 binding"/>
    <property type="evidence" value="ECO:0007669"/>
    <property type="project" value="Ensembl"/>
</dbReference>
<dbReference type="Pfam" id="PF00664">
    <property type="entry name" value="ABC_membrane"/>
    <property type="match status" value="1"/>
</dbReference>
<dbReference type="Ensembl" id="ENSANAT00000028365.1">
    <property type="protein sequence ID" value="ENSANAP00000010562.1"/>
    <property type="gene ID" value="ENSANAG00000023266.1"/>
</dbReference>
<dbReference type="InterPro" id="IPR003439">
    <property type="entry name" value="ABC_transporter-like_ATP-bd"/>
</dbReference>
<feature type="domain" description="ABC transmembrane type-1" evidence="15">
    <location>
        <begin position="266"/>
        <end position="504"/>
    </location>
</feature>
<comment type="subcellular location">
    <subcellularLocation>
        <location evidence="1">Endomembrane system</location>
        <topology evidence="1">Multi-pass membrane protein</topology>
    </subcellularLocation>
</comment>
<evidence type="ECO:0000256" key="1">
    <source>
        <dbReference type="ARBA" id="ARBA00004127"/>
    </source>
</evidence>
<dbReference type="Gene3D" id="1.20.1560.10">
    <property type="entry name" value="ABC transporter type 1, transmembrane domain"/>
    <property type="match status" value="2"/>
</dbReference>
<name>A0A2K5CPD8_AOTNA</name>
<evidence type="ECO:0000256" key="13">
    <source>
        <dbReference type="SAM" id="Phobius"/>
    </source>
</evidence>
<evidence type="ECO:0000256" key="11">
    <source>
        <dbReference type="ARBA" id="ARBA00093570"/>
    </source>
</evidence>
<reference evidence="16" key="1">
    <citation type="submission" date="2025-08" db="UniProtKB">
        <authorList>
            <consortium name="Ensembl"/>
        </authorList>
    </citation>
    <scope>IDENTIFICATION</scope>
</reference>
<dbReference type="InterPro" id="IPR027417">
    <property type="entry name" value="P-loop_NTPase"/>
</dbReference>
<feature type="transmembrane region" description="Helical" evidence="13">
    <location>
        <begin position="262"/>
        <end position="282"/>
    </location>
</feature>
<dbReference type="FunFam" id="3.40.50.300:FF:000140">
    <property type="entry name" value="Lipid A export ATP-binding/permease protein MsbA"/>
    <property type="match status" value="1"/>
</dbReference>
<dbReference type="GO" id="GO:0005524">
    <property type="term" value="F:ATP binding"/>
    <property type="evidence" value="ECO:0007669"/>
    <property type="project" value="UniProtKB-KW"/>
</dbReference>
<protein>
    <submittedName>
        <fullName evidence="16">Transporter 2, ATP binding cassette subfamily B member</fullName>
    </submittedName>
</protein>
<gene>
    <name evidence="16" type="primary">TAP2</name>
</gene>
<dbReference type="GO" id="GO:0015421">
    <property type="term" value="F:ABC-type oligopeptide transporter activity"/>
    <property type="evidence" value="ECO:0007669"/>
    <property type="project" value="TreeGrafter"/>
</dbReference>
<dbReference type="GO" id="GO:0023029">
    <property type="term" value="F:MHC class Ib protein binding"/>
    <property type="evidence" value="ECO:0007669"/>
    <property type="project" value="Ensembl"/>
</dbReference>
<dbReference type="GO" id="GO:0046967">
    <property type="term" value="P:cytosol to endoplasmic reticulum transport"/>
    <property type="evidence" value="ECO:0007669"/>
    <property type="project" value="Ensembl"/>
</dbReference>
<dbReference type="GO" id="GO:0046968">
    <property type="term" value="P:peptide antigen transport"/>
    <property type="evidence" value="ECO:0007669"/>
    <property type="project" value="Ensembl"/>
</dbReference>
<dbReference type="Pfam" id="PF00005">
    <property type="entry name" value="ABC_tran"/>
    <property type="match status" value="1"/>
</dbReference>
<dbReference type="GO" id="GO:0002485">
    <property type="term" value="P:antigen processing and presentation of endogenous peptide antigen via MHC class I via ER pathway, TAP-dependent"/>
    <property type="evidence" value="ECO:0007669"/>
    <property type="project" value="Ensembl"/>
</dbReference>
<dbReference type="GO" id="GO:0002481">
    <property type="term" value="P:antigen processing and presentation of exogenous protein antigen via MHC class Ib, TAP-dependent"/>
    <property type="evidence" value="ECO:0007669"/>
    <property type="project" value="Ensembl"/>
</dbReference>
<keyword evidence="8" id="KW-1278">Translocase</keyword>
<dbReference type="Proteomes" id="UP000233020">
    <property type="component" value="Unplaced"/>
</dbReference>
<keyword evidence="10 13" id="KW-0472">Membrane</keyword>
<dbReference type="PROSITE" id="PS50929">
    <property type="entry name" value="ABC_TM1F"/>
    <property type="match status" value="1"/>
</dbReference>
<proteinExistence type="inferred from homology"/>
<organism evidence="16 17">
    <name type="scientific">Aotus nancymaae</name>
    <name type="common">Ma's night monkey</name>
    <dbReference type="NCBI Taxonomy" id="37293"/>
    <lineage>
        <taxon>Eukaryota</taxon>
        <taxon>Metazoa</taxon>
        <taxon>Chordata</taxon>
        <taxon>Craniata</taxon>
        <taxon>Vertebrata</taxon>
        <taxon>Euteleostomi</taxon>
        <taxon>Mammalia</taxon>
        <taxon>Eutheria</taxon>
        <taxon>Euarchontoglires</taxon>
        <taxon>Primates</taxon>
        <taxon>Haplorrhini</taxon>
        <taxon>Platyrrhini</taxon>
        <taxon>Aotidae</taxon>
        <taxon>Aotus</taxon>
    </lineage>
</organism>
<dbReference type="GO" id="GO:0042605">
    <property type="term" value="F:peptide antigen binding"/>
    <property type="evidence" value="ECO:0007669"/>
    <property type="project" value="Ensembl"/>
</dbReference>
<evidence type="ECO:0000256" key="7">
    <source>
        <dbReference type="ARBA" id="ARBA00022856"/>
    </source>
</evidence>
<dbReference type="InterPro" id="IPR039421">
    <property type="entry name" value="Type_1_exporter"/>
</dbReference>
<accession>A0A2K5CPD8</accession>
<dbReference type="PANTHER" id="PTHR43394">
    <property type="entry name" value="ATP-DEPENDENT PERMEASE MDL1, MITOCHONDRIAL"/>
    <property type="match status" value="1"/>
</dbReference>
<feature type="domain" description="ABC transporter" evidence="14">
    <location>
        <begin position="537"/>
        <end position="771"/>
    </location>
</feature>
<dbReference type="InterPro" id="IPR011527">
    <property type="entry name" value="ABC1_TM_dom"/>
</dbReference>
<evidence type="ECO:0000256" key="8">
    <source>
        <dbReference type="ARBA" id="ARBA00022967"/>
    </source>
</evidence>
<evidence type="ECO:0000256" key="9">
    <source>
        <dbReference type="ARBA" id="ARBA00022989"/>
    </source>
</evidence>
<dbReference type="InterPro" id="IPR036640">
    <property type="entry name" value="ABC1_TM_sf"/>
</dbReference>
<dbReference type="CDD" id="cd03248">
    <property type="entry name" value="ABCC_TAP"/>
    <property type="match status" value="1"/>
</dbReference>
<evidence type="ECO:0000313" key="16">
    <source>
        <dbReference type="Ensembl" id="ENSANAP00000010562.1"/>
    </source>
</evidence>
<evidence type="ECO:0000256" key="12">
    <source>
        <dbReference type="SAM" id="MobiDB-lite"/>
    </source>
</evidence>